<dbReference type="Pfam" id="PF05954">
    <property type="entry name" value="Phage_GPD"/>
    <property type="match status" value="1"/>
</dbReference>
<dbReference type="Gene3D" id="3.55.50.10">
    <property type="entry name" value="Baseplate protein-like domains"/>
    <property type="match status" value="1"/>
</dbReference>
<dbReference type="NCBIfam" id="TIGR01646">
    <property type="entry name" value="vgr_GE"/>
    <property type="match status" value="1"/>
</dbReference>
<feature type="domain" description="Gp5/Type VI secretion system Vgr protein OB-fold" evidence="2">
    <location>
        <begin position="388"/>
        <end position="453"/>
    </location>
</feature>
<dbReference type="Gene3D" id="2.30.110.50">
    <property type="match status" value="1"/>
</dbReference>
<evidence type="ECO:0000259" key="3">
    <source>
        <dbReference type="Pfam" id="PF22178"/>
    </source>
</evidence>
<evidence type="ECO:0000256" key="1">
    <source>
        <dbReference type="ARBA" id="ARBA00005558"/>
    </source>
</evidence>
<reference evidence="4 5" key="1">
    <citation type="submission" date="2017-01" db="EMBL/GenBank/DDBJ databases">
        <title>Deconstructing symbiosis and pathogenesis requirements using a combined genomic-metabolomic approach.</title>
        <authorList>
            <person name="Tobias N.J."/>
            <person name="Wolff H."/>
            <person name="Djahanschiri B."/>
            <person name="Ebersberger I."/>
            <person name="Bode H.B."/>
        </authorList>
    </citation>
    <scope>NUCLEOTIDE SEQUENCE [LARGE SCALE GENOMIC DNA]</scope>
    <source>
        <strain evidence="4 5">DSM 4764</strain>
    </source>
</reference>
<dbReference type="InterPro" id="IPR006531">
    <property type="entry name" value="Gp5/Vgr_OB"/>
</dbReference>
<comment type="similarity">
    <text evidence="1">Belongs to the VgrG protein family.</text>
</comment>
<dbReference type="InterPro" id="IPR017847">
    <property type="entry name" value="T6SS_RhsGE_Vgr_subset"/>
</dbReference>
<dbReference type="AlphaFoldDB" id="A0A1Y2SS90"/>
<comment type="caution">
    <text evidence="4">The sequence shown here is derived from an EMBL/GenBank/DDBJ whole genome shotgun (WGS) entry which is preliminary data.</text>
</comment>
<dbReference type="Pfam" id="PF22178">
    <property type="entry name" value="Gp5_trimer_C"/>
    <property type="match status" value="1"/>
</dbReference>
<dbReference type="InterPro" id="IPR006533">
    <property type="entry name" value="T6SS_Vgr_RhsGE"/>
</dbReference>
<name>A0A1Y2SS90_9GAMM</name>
<dbReference type="STRING" id="40578.Xbed_01169"/>
<evidence type="ECO:0000313" key="5">
    <source>
        <dbReference type="Proteomes" id="UP000194204"/>
    </source>
</evidence>
<accession>A0A1Y2SS90</accession>
<feature type="domain" description="Gp5/Type VI secretion system Vgr C-terminal trimerisation" evidence="3">
    <location>
        <begin position="473"/>
        <end position="584"/>
    </location>
</feature>
<dbReference type="NCBIfam" id="TIGR03361">
    <property type="entry name" value="VI_Rhs_Vgr"/>
    <property type="match status" value="1"/>
</dbReference>
<dbReference type="Proteomes" id="UP000194204">
    <property type="component" value="Unassembled WGS sequence"/>
</dbReference>
<dbReference type="SUPFAM" id="SSF69279">
    <property type="entry name" value="Phage tail proteins"/>
    <property type="match status" value="2"/>
</dbReference>
<dbReference type="InterPro" id="IPR037026">
    <property type="entry name" value="Vgr_OB-fold_dom_sf"/>
</dbReference>
<dbReference type="EMBL" id="MUBK01000007">
    <property type="protein sequence ID" value="OTA20641.1"/>
    <property type="molecule type" value="Genomic_DNA"/>
</dbReference>
<evidence type="ECO:0000259" key="2">
    <source>
        <dbReference type="Pfam" id="PF04717"/>
    </source>
</evidence>
<proteinExistence type="inferred from homology"/>
<organism evidence="4 5">
    <name type="scientific">Xenorhabdus beddingii</name>
    <dbReference type="NCBI Taxonomy" id="40578"/>
    <lineage>
        <taxon>Bacteria</taxon>
        <taxon>Pseudomonadati</taxon>
        <taxon>Pseudomonadota</taxon>
        <taxon>Gammaproteobacteria</taxon>
        <taxon>Enterobacterales</taxon>
        <taxon>Morganellaceae</taxon>
        <taxon>Xenorhabdus</taxon>
    </lineage>
</organism>
<dbReference type="OrthoDB" id="6710627at2"/>
<dbReference type="Pfam" id="PF04717">
    <property type="entry name" value="Phage_base_V"/>
    <property type="match status" value="1"/>
</dbReference>
<dbReference type="Gene3D" id="2.40.50.230">
    <property type="entry name" value="Gp5 N-terminal domain"/>
    <property type="match status" value="1"/>
</dbReference>
<dbReference type="RefSeq" id="WP_086111975.1">
    <property type="nucleotide sequence ID" value="NZ_CAWNHF010000178.1"/>
</dbReference>
<dbReference type="Gene3D" id="4.10.220.110">
    <property type="match status" value="1"/>
</dbReference>
<dbReference type="SUPFAM" id="SSF69255">
    <property type="entry name" value="gp5 N-terminal domain-like"/>
    <property type="match status" value="1"/>
</dbReference>
<keyword evidence="5" id="KW-1185">Reference proteome</keyword>
<dbReference type="InterPro" id="IPR054030">
    <property type="entry name" value="Gp5_Vgr_C"/>
</dbReference>
<gene>
    <name evidence="4" type="ORF">Xbed_01169</name>
</gene>
<evidence type="ECO:0000313" key="4">
    <source>
        <dbReference type="EMBL" id="OTA20641.1"/>
    </source>
</evidence>
<dbReference type="SUPFAM" id="SSF69349">
    <property type="entry name" value="Phage fibre proteins"/>
    <property type="match status" value="1"/>
</dbReference>
<protein>
    <submittedName>
        <fullName evidence="4">Type VI secretion system substrate VgrG1b</fullName>
    </submittedName>
</protein>
<sequence>MEKIIIAHSSLGDDDLLFKSLKGEEKLSTIYSFEVELFSKKKDIDIKELRNKPISIEIKDPANTSAESRYLSGLVREAISCDYYDNYLYLYKIIIQPALFTLTLNKDFKIWQQKTVPEIIKDILDKHKIKFKNSLTAKYQPLEYCTQYKETDFNFLSRIMEREGIYYYFQHGKKEHTLILADSPQSHAALSGYSSFEYYPNSRPPRKKDKHYLYGWTVSYSITPKLYTMSDYNFLKPNAQLKETQQNPDATVPETELFEWPGNYTESAQGQFYVKVLQQSCTAQSQSINAKSKESGIAPGCTFTLSKALRDKDNGEYLIISTNYEFYQTPYLIGRDDSLPDKTEENVTEFTAIPAKVNWRAPRITPWPIAGIEPATVVGASGKTIWTDENGRVKLKFHWDRSDTKDDKSSCWVRVSSNWAGAKFGMIQIPRVGEEVIVSFVNSNPDDPLVIGRSFNKNNMPPWGLPKEATKIGIMSHSLEGGNDNSSYLFIDDAKDKESFEIHAEKDMTVSIENNQTVKIEGERETTVEKTETAIFKDQQKTTVTNGKEIEVTSGGIKYTISDGYKADITGDKTEKISAAAKLDIGGDKTEKIGAAFKLDVGGDKTEKISAAFKLDVGGNFTESVTGNHKLSITGNKNESVTGSAEVKATKLALQSNSTLDIKSAAMISVSAGIIKLG</sequence>